<feature type="domain" description="Gylcosyl hydrolase 115 C-terminal" evidence="3">
    <location>
        <begin position="611"/>
        <end position="712"/>
    </location>
</feature>
<dbReference type="Pfam" id="PF17829">
    <property type="entry name" value="GH115_C"/>
    <property type="match status" value="1"/>
</dbReference>
<dbReference type="InterPro" id="IPR042301">
    <property type="entry name" value="GH115_sf"/>
</dbReference>
<name>A0A0S2KJ51_9BACT</name>
<dbReference type="PANTHER" id="PTHR37842">
    <property type="match status" value="1"/>
</dbReference>
<organism evidence="4 5">
    <name type="scientific">Hoylesella enoeca</name>
    <dbReference type="NCBI Taxonomy" id="76123"/>
    <lineage>
        <taxon>Bacteria</taxon>
        <taxon>Pseudomonadati</taxon>
        <taxon>Bacteroidota</taxon>
        <taxon>Bacteroidia</taxon>
        <taxon>Bacteroidales</taxon>
        <taxon>Prevotellaceae</taxon>
        <taxon>Hoylesella</taxon>
    </lineage>
</organism>
<dbReference type="InterPro" id="IPR041437">
    <property type="entry name" value="GH115_C"/>
</dbReference>
<dbReference type="eggNOG" id="ENOG502Z7KK">
    <property type="taxonomic scope" value="Bacteria"/>
</dbReference>
<keyword evidence="5" id="KW-1185">Reference proteome</keyword>
<proteinExistence type="predicted"/>
<dbReference type="Gene3D" id="3.30.379.10">
    <property type="entry name" value="Chitobiase/beta-hexosaminidase domain 2-like"/>
    <property type="match status" value="1"/>
</dbReference>
<protein>
    <recommendedName>
        <fullName evidence="3">Gylcosyl hydrolase 115 C-terminal domain-containing protein</fullName>
    </recommendedName>
</protein>
<feature type="signal peptide" evidence="2">
    <location>
        <begin position="1"/>
        <end position="23"/>
    </location>
</feature>
<dbReference type="SUPFAM" id="SSF55545">
    <property type="entry name" value="beta-N-acetylhexosaminidase-like domain"/>
    <property type="match status" value="1"/>
</dbReference>
<accession>A0A0S2KJ51</accession>
<feature type="chain" id="PRO_5006601765" description="Gylcosyl hydrolase 115 C-terminal domain-containing protein" evidence="2">
    <location>
        <begin position="24"/>
        <end position="724"/>
    </location>
</feature>
<dbReference type="EMBL" id="CP013195">
    <property type="protein sequence ID" value="ALO48333.1"/>
    <property type="molecule type" value="Genomic_DNA"/>
</dbReference>
<keyword evidence="1" id="KW-0378">Hydrolase</keyword>
<dbReference type="InterPro" id="IPR029018">
    <property type="entry name" value="Hex-like_dom2"/>
</dbReference>
<dbReference type="GO" id="GO:0016787">
    <property type="term" value="F:hydrolase activity"/>
    <property type="evidence" value="ECO:0007669"/>
    <property type="project" value="UniProtKB-KW"/>
</dbReference>
<evidence type="ECO:0000313" key="5">
    <source>
        <dbReference type="Proteomes" id="UP000056252"/>
    </source>
</evidence>
<dbReference type="InterPro" id="IPR031924">
    <property type="entry name" value="GH115"/>
</dbReference>
<dbReference type="Gene3D" id="1.20.58.2150">
    <property type="match status" value="1"/>
</dbReference>
<dbReference type="AlphaFoldDB" id="A0A0S2KJ51"/>
<evidence type="ECO:0000256" key="1">
    <source>
        <dbReference type="ARBA" id="ARBA00022801"/>
    </source>
</evidence>
<dbReference type="KEGG" id="peo:AS203_03910"/>
<dbReference type="GO" id="GO:0005975">
    <property type="term" value="P:carbohydrate metabolic process"/>
    <property type="evidence" value="ECO:0007669"/>
    <property type="project" value="UniProtKB-ARBA"/>
</dbReference>
<evidence type="ECO:0000259" key="3">
    <source>
        <dbReference type="Pfam" id="PF17829"/>
    </source>
</evidence>
<dbReference type="Pfam" id="PF15979">
    <property type="entry name" value="Glyco_hydro_115"/>
    <property type="match status" value="2"/>
</dbReference>
<dbReference type="Gene3D" id="2.60.120.1620">
    <property type="match status" value="1"/>
</dbReference>
<keyword evidence="2" id="KW-0732">Signal</keyword>
<dbReference type="Gene3D" id="3.20.20.520">
    <property type="entry name" value="Glycosyl hydrolase family 115"/>
    <property type="match status" value="2"/>
</dbReference>
<dbReference type="STRING" id="76123.AS203_03910"/>
<gene>
    <name evidence="4" type="ORF">AS203_03910</name>
</gene>
<dbReference type="Proteomes" id="UP000056252">
    <property type="component" value="Chromosome"/>
</dbReference>
<reference evidence="5" key="1">
    <citation type="submission" date="2015-11" db="EMBL/GenBank/DDBJ databases">
        <authorList>
            <person name="Holder M.E."/>
            <person name="Ajami N.J."/>
            <person name="Petrosino J.F."/>
        </authorList>
    </citation>
    <scope>NUCLEOTIDE SEQUENCE [LARGE SCALE GENOMIC DNA]</scope>
    <source>
        <strain evidence="5">F0113</strain>
    </source>
</reference>
<dbReference type="PANTHER" id="PTHR37842:SF2">
    <property type="entry name" value="GYLCOSYL HYDROLASE 115 C-TERMINAL DOMAIN-CONTAINING PROTEIN"/>
    <property type="match status" value="1"/>
</dbReference>
<evidence type="ECO:0000313" key="4">
    <source>
        <dbReference type="EMBL" id="ALO48333.1"/>
    </source>
</evidence>
<evidence type="ECO:0000256" key="2">
    <source>
        <dbReference type="SAM" id="SignalP"/>
    </source>
</evidence>
<sequence>MKMMNFRLFIAFFILLFPNVSMAANVVWFDGTTQVTYSTQEKLSPVVGIALDMFASDMQAVTGLPAAARVNAPIEIYQLDLLNNKEFKQIDNLRLPVGQIITKPDAFYIGVKKGKIIVMGSNARGTAYGVLELSRIAGVSPWVWWGDIVPERQQRLVMNEQFSTVQSPAVEHRAIAFDEQDVNLIPWSQATIDRQSASKRLGPVTYRRLFELMLRLRANTLWSEEAAWDDFTAIKDNVELADNFDLFVGTKTHLFSYVKGKKKSISVHFMLHDDGFGYLTSDSEGVHKRPNAHSALSYHLNAAGRPHDDLWLTTIQPGLVCHELKTAYERGINQLWVVHVTNPKSAIIPLSLAMDLAWNPNTVKRDATNRYVDGVLQQIAGRKAADRLRPVMQQFYHLTGIRRPEWMGWNRSAGQLRAIQHTALNANAFGDELETYLSNYDRLRVAVQEIERDVPAMLRDAFFAAVKYPVWAAAAMANKQLQAQEARELARPQSFHHDSEALASAANSVKAYREIQQLTAYYNDKLAGGKWKGLMNMAPRNLPVFAEPNLPDRLSEQEIKQYATTEVPQSKVNLDGCTVKNACEYVSSTPDVQQIDMLGHSVKAVLIPQNGSLVYSFYAERSGNAVLRIALIPTPTDTKHTRLLAVGMDGATPMTIPVETDYRSKDWENNVLQGQVRLNLPINIAKGSHTLTLKAVGATIIVDQWMLDFTPNRAFYIFPIRPAQ</sequence>